<evidence type="ECO:0000313" key="2">
    <source>
        <dbReference type="EMBL" id="KAE9143348.1"/>
    </source>
</evidence>
<evidence type="ECO:0000256" key="1">
    <source>
        <dbReference type="SAM" id="MobiDB-lite"/>
    </source>
</evidence>
<name>A0A6A3U8P0_9STRA</name>
<dbReference type="AlphaFoldDB" id="A0A6A3U8P0"/>
<evidence type="ECO:0000313" key="3">
    <source>
        <dbReference type="Proteomes" id="UP000440732"/>
    </source>
</evidence>
<protein>
    <submittedName>
        <fullName evidence="2">Uncharacterized protein</fullName>
    </submittedName>
</protein>
<comment type="caution">
    <text evidence="2">The sequence shown here is derived from an EMBL/GenBank/DDBJ whole genome shotgun (WGS) entry which is preliminary data.</text>
</comment>
<dbReference type="Proteomes" id="UP000440732">
    <property type="component" value="Unassembled WGS sequence"/>
</dbReference>
<sequence length="98" mass="9982">MGLQFAGSFARAVCPDRSRPCDAPRVGGRSRPSRNDARARRKTGGWLNRQRARGVQTIGAMGAAGPGPVPEVAAPAAAPVPCSGTAREGSGGLFPAEV</sequence>
<reference evidence="2 3" key="1">
    <citation type="submission" date="2018-08" db="EMBL/GenBank/DDBJ databases">
        <title>Genomic investigation of the strawberry pathogen Phytophthora fragariae indicates pathogenicity is determined by transcriptional variation in three key races.</title>
        <authorList>
            <person name="Adams T.M."/>
            <person name="Armitage A.D."/>
            <person name="Sobczyk M.K."/>
            <person name="Bates H.J."/>
            <person name="Dunwell J.M."/>
            <person name="Nellist C.F."/>
            <person name="Harrison R.J."/>
        </authorList>
    </citation>
    <scope>NUCLEOTIDE SEQUENCE [LARGE SCALE GENOMIC DNA]</scope>
    <source>
        <strain evidence="2 3">NOV-5</strain>
    </source>
</reference>
<accession>A0A6A3U8P0</accession>
<feature type="region of interest" description="Disordered" evidence="1">
    <location>
        <begin position="14"/>
        <end position="46"/>
    </location>
</feature>
<feature type="region of interest" description="Disordered" evidence="1">
    <location>
        <begin position="75"/>
        <end position="98"/>
    </location>
</feature>
<dbReference type="EMBL" id="QXGA01000625">
    <property type="protein sequence ID" value="KAE9143348.1"/>
    <property type="molecule type" value="Genomic_DNA"/>
</dbReference>
<gene>
    <name evidence="2" type="ORF">PF006_g11618</name>
</gene>
<proteinExistence type="predicted"/>
<organism evidence="2 3">
    <name type="scientific">Phytophthora fragariae</name>
    <dbReference type="NCBI Taxonomy" id="53985"/>
    <lineage>
        <taxon>Eukaryota</taxon>
        <taxon>Sar</taxon>
        <taxon>Stramenopiles</taxon>
        <taxon>Oomycota</taxon>
        <taxon>Peronosporomycetes</taxon>
        <taxon>Peronosporales</taxon>
        <taxon>Peronosporaceae</taxon>
        <taxon>Phytophthora</taxon>
    </lineage>
</organism>